<protein>
    <submittedName>
        <fullName evidence="1">Uncharacterized protein</fullName>
    </submittedName>
</protein>
<organism evidence="1">
    <name type="scientific">Rhizophora mucronata</name>
    <name type="common">Asiatic mangrove</name>
    <dbReference type="NCBI Taxonomy" id="61149"/>
    <lineage>
        <taxon>Eukaryota</taxon>
        <taxon>Viridiplantae</taxon>
        <taxon>Streptophyta</taxon>
        <taxon>Embryophyta</taxon>
        <taxon>Tracheophyta</taxon>
        <taxon>Spermatophyta</taxon>
        <taxon>Magnoliopsida</taxon>
        <taxon>eudicotyledons</taxon>
        <taxon>Gunneridae</taxon>
        <taxon>Pentapetalae</taxon>
        <taxon>rosids</taxon>
        <taxon>fabids</taxon>
        <taxon>Malpighiales</taxon>
        <taxon>Rhizophoraceae</taxon>
        <taxon>Rhizophora</taxon>
    </lineage>
</organism>
<sequence length="42" mass="4783">MTSNIAKSTTFRPLRSSSNLCQHSHDKLFADTCCLYYSLPMI</sequence>
<reference evidence="1" key="1">
    <citation type="submission" date="2018-02" db="EMBL/GenBank/DDBJ databases">
        <title>Rhizophora mucronata_Transcriptome.</title>
        <authorList>
            <person name="Meera S.P."/>
            <person name="Sreeshan A."/>
            <person name="Augustine A."/>
        </authorList>
    </citation>
    <scope>NUCLEOTIDE SEQUENCE</scope>
    <source>
        <tissue evidence="1">Leaf</tissue>
    </source>
</reference>
<proteinExistence type="predicted"/>
<dbReference type="EMBL" id="GGEC01084830">
    <property type="protein sequence ID" value="MBX65314.1"/>
    <property type="molecule type" value="Transcribed_RNA"/>
</dbReference>
<name>A0A2P2QEI1_RHIMU</name>
<evidence type="ECO:0000313" key="1">
    <source>
        <dbReference type="EMBL" id="MBX65314.1"/>
    </source>
</evidence>
<dbReference type="AlphaFoldDB" id="A0A2P2QEI1"/>
<accession>A0A2P2QEI1</accession>